<organism evidence="2 3">
    <name type="scientific">Colletotrichum sojae</name>
    <dbReference type="NCBI Taxonomy" id="2175907"/>
    <lineage>
        <taxon>Eukaryota</taxon>
        <taxon>Fungi</taxon>
        <taxon>Dikarya</taxon>
        <taxon>Ascomycota</taxon>
        <taxon>Pezizomycotina</taxon>
        <taxon>Sordariomycetes</taxon>
        <taxon>Hypocreomycetidae</taxon>
        <taxon>Glomerellales</taxon>
        <taxon>Glomerellaceae</taxon>
        <taxon>Colletotrichum</taxon>
        <taxon>Colletotrichum orchidearum species complex</taxon>
    </lineage>
</organism>
<protein>
    <submittedName>
        <fullName evidence="2">Uncharacterized protein</fullName>
    </submittedName>
</protein>
<dbReference type="AlphaFoldDB" id="A0A8H6MHN6"/>
<sequence>MVGGKRPDEEIRTWDWIDFQTRIIMAFNPETKRRRRVAKIPSSGPEADSDPAGPAWTSQASRRRMSRRFVSFSFVRSLMATPGAGTWHRPVKRYVCCLIARPYSGL</sequence>
<evidence type="ECO:0000313" key="2">
    <source>
        <dbReference type="EMBL" id="KAF6785949.1"/>
    </source>
</evidence>
<evidence type="ECO:0000313" key="3">
    <source>
        <dbReference type="Proteomes" id="UP000652219"/>
    </source>
</evidence>
<name>A0A8H6MHN6_9PEZI</name>
<accession>A0A8H6MHN6</accession>
<evidence type="ECO:0000256" key="1">
    <source>
        <dbReference type="SAM" id="MobiDB-lite"/>
    </source>
</evidence>
<dbReference type="EMBL" id="WIGN01000669">
    <property type="protein sequence ID" value="KAF6785949.1"/>
    <property type="molecule type" value="Genomic_DNA"/>
</dbReference>
<dbReference type="Proteomes" id="UP000652219">
    <property type="component" value="Unassembled WGS sequence"/>
</dbReference>
<gene>
    <name evidence="2" type="ORF">CSOJ01_15509</name>
</gene>
<reference evidence="2 3" key="1">
    <citation type="journal article" date="2020" name="Phytopathology">
        <title>Genome Sequence Resources of Colletotrichum truncatum, C. plurivorum, C. musicola, and C. sojae: Four Species Pathogenic to Soybean (Glycine max).</title>
        <authorList>
            <person name="Rogerio F."/>
            <person name="Boufleur T.R."/>
            <person name="Ciampi-Guillardi M."/>
            <person name="Sukno S.A."/>
            <person name="Thon M.R."/>
            <person name="Massola Junior N.S."/>
            <person name="Baroncelli R."/>
        </authorList>
    </citation>
    <scope>NUCLEOTIDE SEQUENCE [LARGE SCALE GENOMIC DNA]</scope>
    <source>
        <strain evidence="2 3">LFN0009</strain>
    </source>
</reference>
<feature type="region of interest" description="Disordered" evidence="1">
    <location>
        <begin position="32"/>
        <end position="64"/>
    </location>
</feature>
<keyword evidence="3" id="KW-1185">Reference proteome</keyword>
<proteinExistence type="predicted"/>
<comment type="caution">
    <text evidence="2">The sequence shown here is derived from an EMBL/GenBank/DDBJ whole genome shotgun (WGS) entry which is preliminary data.</text>
</comment>